<dbReference type="PANTHER" id="PTHR23220">
    <property type="entry name" value="INTEGRIN ALPHA"/>
    <property type="match status" value="1"/>
</dbReference>
<organism evidence="3 4">
    <name type="scientific">Hucho hucho</name>
    <name type="common">huchen</name>
    <dbReference type="NCBI Taxonomy" id="62062"/>
    <lineage>
        <taxon>Eukaryota</taxon>
        <taxon>Metazoa</taxon>
        <taxon>Chordata</taxon>
        <taxon>Craniata</taxon>
        <taxon>Vertebrata</taxon>
        <taxon>Euteleostomi</taxon>
        <taxon>Actinopterygii</taxon>
        <taxon>Neopterygii</taxon>
        <taxon>Teleostei</taxon>
        <taxon>Protacanthopterygii</taxon>
        <taxon>Salmoniformes</taxon>
        <taxon>Salmonidae</taxon>
        <taxon>Salmoninae</taxon>
        <taxon>Hucho</taxon>
    </lineage>
</organism>
<evidence type="ECO:0000256" key="1">
    <source>
        <dbReference type="SAM" id="MobiDB-lite"/>
    </source>
</evidence>
<reference evidence="3" key="2">
    <citation type="submission" date="2025-08" db="UniProtKB">
        <authorList>
            <consortium name="Ensembl"/>
        </authorList>
    </citation>
    <scope>IDENTIFICATION</scope>
</reference>
<feature type="region of interest" description="Disordered" evidence="1">
    <location>
        <begin position="194"/>
        <end position="237"/>
    </location>
</feature>
<dbReference type="Ensembl" id="ENSHHUT00000046895.1">
    <property type="protein sequence ID" value="ENSHHUP00000045219.1"/>
    <property type="gene ID" value="ENSHHUG00000027605.1"/>
</dbReference>
<feature type="compositionally biased region" description="Polar residues" evidence="1">
    <location>
        <begin position="209"/>
        <end position="218"/>
    </location>
</feature>
<dbReference type="Gene3D" id="2.60.40.1530">
    <property type="entry name" value="ntegrin, alpha v. Chain A, domain 4"/>
    <property type="match status" value="1"/>
</dbReference>
<proteinExistence type="predicted"/>
<evidence type="ECO:0000256" key="2">
    <source>
        <dbReference type="SAM" id="Phobius"/>
    </source>
</evidence>
<evidence type="ECO:0000313" key="3">
    <source>
        <dbReference type="Ensembl" id="ENSHHUP00000045219.1"/>
    </source>
</evidence>
<feature type="compositionally biased region" description="Basic and acidic residues" evidence="1">
    <location>
        <begin position="226"/>
        <end position="237"/>
    </location>
</feature>
<sequence>MKDYQISVLQNHTQCGKVIHSTTEYCSPEKYCKSIECESFLLDKFLTVTFVLSGNVSFKDLDQHARSLSLPKKFTGDRETVNFISFVKLAYDKKRYVQTASDPGDNSTSFHQTQIDVQAEIIIPPHRQLIIGTGVGIGLFLLIIITMAMYKLGCFKRKSLVDNGQEDENEGEQREQDDAVQPVKICATITEIKLEPESGEAESKRLLEASQTENNGFPTTEAVGEGPKEKQDESEAD</sequence>
<name>A0A4W5N6I0_9TELE</name>
<protein>
    <submittedName>
        <fullName evidence="3">Uncharacterized protein</fullName>
    </submittedName>
</protein>
<keyword evidence="2" id="KW-1133">Transmembrane helix</keyword>
<dbReference type="GO" id="GO:0007229">
    <property type="term" value="P:integrin-mediated signaling pathway"/>
    <property type="evidence" value="ECO:0007669"/>
    <property type="project" value="TreeGrafter"/>
</dbReference>
<dbReference type="GO" id="GO:0009897">
    <property type="term" value="C:external side of plasma membrane"/>
    <property type="evidence" value="ECO:0007669"/>
    <property type="project" value="TreeGrafter"/>
</dbReference>
<dbReference type="GO" id="GO:0005178">
    <property type="term" value="F:integrin binding"/>
    <property type="evidence" value="ECO:0007669"/>
    <property type="project" value="TreeGrafter"/>
</dbReference>
<dbReference type="Proteomes" id="UP000314982">
    <property type="component" value="Unassembled WGS sequence"/>
</dbReference>
<keyword evidence="2" id="KW-0812">Transmembrane</keyword>
<dbReference type="GO" id="GO:0033627">
    <property type="term" value="P:cell adhesion mediated by integrin"/>
    <property type="evidence" value="ECO:0007669"/>
    <property type="project" value="TreeGrafter"/>
</dbReference>
<reference evidence="3" key="3">
    <citation type="submission" date="2025-09" db="UniProtKB">
        <authorList>
            <consortium name="Ensembl"/>
        </authorList>
    </citation>
    <scope>IDENTIFICATION</scope>
</reference>
<dbReference type="GO" id="GO:0008305">
    <property type="term" value="C:integrin complex"/>
    <property type="evidence" value="ECO:0007669"/>
    <property type="project" value="TreeGrafter"/>
</dbReference>
<accession>A0A4W5N6I0</accession>
<dbReference type="PANTHER" id="PTHR23220:SF84">
    <property type="entry name" value="INTEGRIN ALPHA-L"/>
    <property type="match status" value="1"/>
</dbReference>
<feature type="transmembrane region" description="Helical" evidence="2">
    <location>
        <begin position="129"/>
        <end position="150"/>
    </location>
</feature>
<keyword evidence="4" id="KW-1185">Reference proteome</keyword>
<dbReference type="AlphaFoldDB" id="A0A4W5N6I0"/>
<feature type="compositionally biased region" description="Basic and acidic residues" evidence="1">
    <location>
        <begin position="194"/>
        <end position="207"/>
    </location>
</feature>
<reference evidence="4" key="1">
    <citation type="submission" date="2018-06" db="EMBL/GenBank/DDBJ databases">
        <title>Genome assembly of Danube salmon.</title>
        <authorList>
            <person name="Macqueen D.J."/>
            <person name="Gundappa M.K."/>
        </authorList>
    </citation>
    <scope>NUCLEOTIDE SEQUENCE [LARGE SCALE GENOMIC DNA]</scope>
</reference>
<dbReference type="GO" id="GO:0007160">
    <property type="term" value="P:cell-matrix adhesion"/>
    <property type="evidence" value="ECO:0007669"/>
    <property type="project" value="TreeGrafter"/>
</dbReference>
<dbReference type="GO" id="GO:0098609">
    <property type="term" value="P:cell-cell adhesion"/>
    <property type="evidence" value="ECO:0007669"/>
    <property type="project" value="TreeGrafter"/>
</dbReference>
<evidence type="ECO:0000313" key="4">
    <source>
        <dbReference type="Proteomes" id="UP000314982"/>
    </source>
</evidence>
<keyword evidence="2" id="KW-0472">Membrane</keyword>
<dbReference type="Gene3D" id="1.20.5.930">
    <property type="entry name" value="Bicelle-embedded integrin alpha(iib) transmembrane segment"/>
    <property type="match status" value="1"/>
</dbReference>